<evidence type="ECO:0000256" key="1">
    <source>
        <dbReference type="SAM" id="SignalP"/>
    </source>
</evidence>
<reference evidence="2 3" key="1">
    <citation type="submission" date="2019-12" db="EMBL/GenBank/DDBJ databases">
        <title>Paenibacillus sp. nov., an endophytic bacterium isolated from the stem of Dendrobium.</title>
        <authorList>
            <person name="Zhao R."/>
        </authorList>
    </citation>
    <scope>NUCLEOTIDE SEQUENCE [LARGE SCALE GENOMIC DNA]</scope>
    <source>
        <strain evidence="2 3">HJL G12</strain>
    </source>
</reference>
<gene>
    <name evidence="2" type="ORF">GRF59_15785</name>
</gene>
<dbReference type="AlphaFoldDB" id="A0A7X3IJY8"/>
<sequence length="238" mass="26377">MEKGLKKLVILMMAVSFLLAGCNGDKSKEALAQVNSGDVSSIMISEKDDFFSPDIIRDLEKYLQQGETIREGLKKSGIVTFAENGAIQSISQVSLSSAFSWGLELNNKKLGKDKLDTVLKENDEIGISIEPTGQKKPEKADLEPEYTVLKLNGGTIEPGLTHTYILPFSENESVRAILQSMDFIELTMNKRFIDSVKGYSPKSIEKWVIKVNGKELGENGMDMRLAPADEIEIKLERS</sequence>
<protein>
    <recommendedName>
        <fullName evidence="4">Lipoprotein</fullName>
    </recommendedName>
</protein>
<dbReference type="EMBL" id="WUBI01000002">
    <property type="protein sequence ID" value="MWV45085.1"/>
    <property type="molecule type" value="Genomic_DNA"/>
</dbReference>
<accession>A0A7X3IJY8</accession>
<organism evidence="2 3">
    <name type="scientific">Paenibacillus dendrobii</name>
    <dbReference type="NCBI Taxonomy" id="2691084"/>
    <lineage>
        <taxon>Bacteria</taxon>
        <taxon>Bacillati</taxon>
        <taxon>Bacillota</taxon>
        <taxon>Bacilli</taxon>
        <taxon>Bacillales</taxon>
        <taxon>Paenibacillaceae</taxon>
        <taxon>Paenibacillus</taxon>
    </lineage>
</organism>
<evidence type="ECO:0000313" key="2">
    <source>
        <dbReference type="EMBL" id="MWV45085.1"/>
    </source>
</evidence>
<feature type="chain" id="PRO_5038970236" description="Lipoprotein" evidence="1">
    <location>
        <begin position="21"/>
        <end position="238"/>
    </location>
</feature>
<evidence type="ECO:0008006" key="4">
    <source>
        <dbReference type="Google" id="ProtNLM"/>
    </source>
</evidence>
<name>A0A7X3IJY8_9BACL</name>
<feature type="signal peptide" evidence="1">
    <location>
        <begin position="1"/>
        <end position="20"/>
    </location>
</feature>
<dbReference type="Proteomes" id="UP000460318">
    <property type="component" value="Unassembled WGS sequence"/>
</dbReference>
<comment type="caution">
    <text evidence="2">The sequence shown here is derived from an EMBL/GenBank/DDBJ whole genome shotgun (WGS) entry which is preliminary data.</text>
</comment>
<dbReference type="PROSITE" id="PS51257">
    <property type="entry name" value="PROKAR_LIPOPROTEIN"/>
    <property type="match status" value="1"/>
</dbReference>
<proteinExistence type="predicted"/>
<keyword evidence="3" id="KW-1185">Reference proteome</keyword>
<keyword evidence="1" id="KW-0732">Signal</keyword>
<evidence type="ECO:0000313" key="3">
    <source>
        <dbReference type="Proteomes" id="UP000460318"/>
    </source>
</evidence>